<dbReference type="GO" id="GO:0008298">
    <property type="term" value="P:intracellular mRNA localization"/>
    <property type="evidence" value="ECO:0007669"/>
    <property type="project" value="TreeGrafter"/>
</dbReference>
<dbReference type="OrthoDB" id="10056847at2759"/>
<accession>A0A1Y3BAP4</accession>
<keyword evidence="5" id="KW-1185">Reference proteome</keyword>
<protein>
    <recommendedName>
        <fullName evidence="3">DRBM domain-containing protein</fullName>
    </recommendedName>
</protein>
<dbReference type="GO" id="GO:0043025">
    <property type="term" value="C:neuronal cell body"/>
    <property type="evidence" value="ECO:0007669"/>
    <property type="project" value="TreeGrafter"/>
</dbReference>
<proteinExistence type="predicted"/>
<feature type="domain" description="DRBM" evidence="3">
    <location>
        <begin position="33"/>
        <end position="102"/>
    </location>
</feature>
<dbReference type="Pfam" id="PF00035">
    <property type="entry name" value="dsrm"/>
    <property type="match status" value="1"/>
</dbReference>
<evidence type="ECO:0000259" key="3">
    <source>
        <dbReference type="PROSITE" id="PS50137"/>
    </source>
</evidence>
<dbReference type="GO" id="GO:0098964">
    <property type="term" value="P:anterograde dendritic transport of messenger ribonucleoprotein complex"/>
    <property type="evidence" value="ECO:0007669"/>
    <property type="project" value="TreeGrafter"/>
</dbReference>
<dbReference type="InterPro" id="IPR014720">
    <property type="entry name" value="dsRBD_dom"/>
</dbReference>
<dbReference type="InterPro" id="IPR051740">
    <property type="entry name" value="DRBM-containing_protein"/>
</dbReference>
<evidence type="ECO:0000313" key="5">
    <source>
        <dbReference type="Proteomes" id="UP000194236"/>
    </source>
</evidence>
<sequence length="153" mass="17677">MANHPSMINDHKRRLCNIHQGFNPFLDQLAEKDAITLINELCNLHKINKPEFELIDVQGPEHDKIFTVYVKLGVSEKHNGQGSSIKNAQQNAAFNALEKTRLKFPNSAKQHDRRKFPSNNHHQQKSKACIQPRYHVKHLKGLRILSHHIKIES</sequence>
<dbReference type="GO" id="GO:0007281">
    <property type="term" value="P:germ cell development"/>
    <property type="evidence" value="ECO:0007669"/>
    <property type="project" value="TreeGrafter"/>
</dbReference>
<evidence type="ECO:0000256" key="2">
    <source>
        <dbReference type="SAM" id="MobiDB-lite"/>
    </source>
</evidence>
<dbReference type="SMART" id="SM00358">
    <property type="entry name" value="DSRM"/>
    <property type="match status" value="1"/>
</dbReference>
<gene>
    <name evidence="4" type="ORF">BLA29_006406</name>
</gene>
<evidence type="ECO:0000256" key="1">
    <source>
        <dbReference type="PROSITE-ProRule" id="PRU00266"/>
    </source>
</evidence>
<dbReference type="AlphaFoldDB" id="A0A1Y3BAP4"/>
<dbReference type="CDD" id="cd10845">
    <property type="entry name" value="DSRM_RNAse_III_family"/>
    <property type="match status" value="1"/>
</dbReference>
<dbReference type="GO" id="GO:0035418">
    <property type="term" value="P:protein localization to synapse"/>
    <property type="evidence" value="ECO:0007669"/>
    <property type="project" value="TreeGrafter"/>
</dbReference>
<dbReference type="GO" id="GO:0010494">
    <property type="term" value="C:cytoplasmic stress granule"/>
    <property type="evidence" value="ECO:0007669"/>
    <property type="project" value="TreeGrafter"/>
</dbReference>
<dbReference type="Proteomes" id="UP000194236">
    <property type="component" value="Unassembled WGS sequence"/>
</dbReference>
<comment type="caution">
    <text evidence="4">The sequence shown here is derived from an EMBL/GenBank/DDBJ whole genome shotgun (WGS) entry which is preliminary data.</text>
</comment>
<dbReference type="GO" id="GO:0003729">
    <property type="term" value="F:mRNA binding"/>
    <property type="evidence" value="ECO:0007669"/>
    <property type="project" value="TreeGrafter"/>
</dbReference>
<dbReference type="PANTHER" id="PTHR46054:SF3">
    <property type="entry name" value="MATERNAL EFFECT PROTEIN STAUFEN"/>
    <property type="match status" value="1"/>
</dbReference>
<dbReference type="PROSITE" id="PS50137">
    <property type="entry name" value="DS_RBD"/>
    <property type="match status" value="1"/>
</dbReference>
<dbReference type="EMBL" id="MUJZ01030205">
    <property type="protein sequence ID" value="OTF77939.1"/>
    <property type="molecule type" value="Genomic_DNA"/>
</dbReference>
<name>A0A1Y3BAP4_EURMA</name>
<dbReference type="GO" id="GO:0005886">
    <property type="term" value="C:plasma membrane"/>
    <property type="evidence" value="ECO:0007669"/>
    <property type="project" value="TreeGrafter"/>
</dbReference>
<evidence type="ECO:0000313" key="4">
    <source>
        <dbReference type="EMBL" id="OTF77939.1"/>
    </source>
</evidence>
<dbReference type="Gene3D" id="3.30.160.20">
    <property type="match status" value="1"/>
</dbReference>
<organism evidence="4 5">
    <name type="scientific">Euroglyphus maynei</name>
    <name type="common">Mayne's house dust mite</name>
    <dbReference type="NCBI Taxonomy" id="6958"/>
    <lineage>
        <taxon>Eukaryota</taxon>
        <taxon>Metazoa</taxon>
        <taxon>Ecdysozoa</taxon>
        <taxon>Arthropoda</taxon>
        <taxon>Chelicerata</taxon>
        <taxon>Arachnida</taxon>
        <taxon>Acari</taxon>
        <taxon>Acariformes</taxon>
        <taxon>Sarcoptiformes</taxon>
        <taxon>Astigmata</taxon>
        <taxon>Psoroptidia</taxon>
        <taxon>Analgoidea</taxon>
        <taxon>Pyroglyphidae</taxon>
        <taxon>Pyroglyphinae</taxon>
        <taxon>Euroglyphus</taxon>
    </lineage>
</organism>
<keyword evidence="1" id="KW-0694">RNA-binding</keyword>
<feature type="region of interest" description="Disordered" evidence="2">
    <location>
        <begin position="106"/>
        <end position="128"/>
    </location>
</feature>
<reference evidence="4 5" key="1">
    <citation type="submission" date="2017-03" db="EMBL/GenBank/DDBJ databases">
        <title>Genome Survey of Euroglyphus maynei.</title>
        <authorList>
            <person name="Arlian L.G."/>
            <person name="Morgan M.S."/>
            <person name="Rider S.D."/>
        </authorList>
    </citation>
    <scope>NUCLEOTIDE SEQUENCE [LARGE SCALE GENOMIC DNA]</scope>
    <source>
        <strain evidence="4">Arlian Lab</strain>
        <tissue evidence="4">Whole body</tissue>
    </source>
</reference>
<dbReference type="PANTHER" id="PTHR46054">
    <property type="entry name" value="MATERNAL EFFECT PROTEIN STAUFEN"/>
    <property type="match status" value="1"/>
</dbReference>
<dbReference type="GO" id="GO:0003725">
    <property type="term" value="F:double-stranded RNA binding"/>
    <property type="evidence" value="ECO:0007669"/>
    <property type="project" value="TreeGrafter"/>
</dbReference>
<dbReference type="SUPFAM" id="SSF54768">
    <property type="entry name" value="dsRNA-binding domain-like"/>
    <property type="match status" value="1"/>
</dbReference>
<dbReference type="GO" id="GO:0032839">
    <property type="term" value="C:dendrite cytoplasm"/>
    <property type="evidence" value="ECO:0007669"/>
    <property type="project" value="GOC"/>
</dbReference>